<feature type="compositionally biased region" description="Pro residues" evidence="1">
    <location>
        <begin position="260"/>
        <end position="276"/>
    </location>
</feature>
<dbReference type="Proteomes" id="UP000269721">
    <property type="component" value="Unassembled WGS sequence"/>
</dbReference>
<feature type="compositionally biased region" description="Basic residues" evidence="1">
    <location>
        <begin position="222"/>
        <end position="233"/>
    </location>
</feature>
<organism evidence="2 3">
    <name type="scientific">Blyttiomyces helicus</name>
    <dbReference type="NCBI Taxonomy" id="388810"/>
    <lineage>
        <taxon>Eukaryota</taxon>
        <taxon>Fungi</taxon>
        <taxon>Fungi incertae sedis</taxon>
        <taxon>Chytridiomycota</taxon>
        <taxon>Chytridiomycota incertae sedis</taxon>
        <taxon>Chytridiomycetes</taxon>
        <taxon>Chytridiomycetes incertae sedis</taxon>
        <taxon>Blyttiomyces</taxon>
    </lineage>
</organism>
<dbReference type="EMBL" id="KZ996124">
    <property type="protein sequence ID" value="RKO89382.1"/>
    <property type="molecule type" value="Genomic_DNA"/>
</dbReference>
<sequence length="376" mass="39944">MPISSQAHMAHLPASTTTSKRNTTPHQPHTHPRTRSRSPPTRRQSPSRRAPSPTHRAGPAGDSPKPKKSRRSIARDLLVQAAERIGETLRGLEGNGAERVADHGEPALTAPEKPRVAEDSAPRGGGDGGGVGGVGVRDHINASAVFSAGWGTNPTKAAASSALRPTSAPPPKTQPLPPPHHHPSARPPTPTLASTTLWQHDLSRQDPCDPDSDEGTTSSAHRSAHRPAHHHHLTTSDLARRVARLEKSSARRPNSAAAPAPAPPPPPAPAPAPPADTSPDARFLQHRLAALEASESALKHRLALAESAAVTSSARPHDLDLRAHRALRERTSLVEQTDLLRRENRRLLDAEGSLKRRLADAEREVDRLRGGGGAAD</sequence>
<evidence type="ECO:0000256" key="1">
    <source>
        <dbReference type="SAM" id="MobiDB-lite"/>
    </source>
</evidence>
<reference evidence="3" key="1">
    <citation type="journal article" date="2018" name="Nat. Microbiol.">
        <title>Leveraging single-cell genomics to expand the fungal tree of life.</title>
        <authorList>
            <person name="Ahrendt S.R."/>
            <person name="Quandt C.A."/>
            <person name="Ciobanu D."/>
            <person name="Clum A."/>
            <person name="Salamov A."/>
            <person name="Andreopoulos B."/>
            <person name="Cheng J.F."/>
            <person name="Woyke T."/>
            <person name="Pelin A."/>
            <person name="Henrissat B."/>
            <person name="Reynolds N.K."/>
            <person name="Benny G.L."/>
            <person name="Smith M.E."/>
            <person name="James T.Y."/>
            <person name="Grigoriev I.V."/>
        </authorList>
    </citation>
    <scope>NUCLEOTIDE SEQUENCE [LARGE SCALE GENOMIC DNA]</scope>
</reference>
<evidence type="ECO:0000313" key="3">
    <source>
        <dbReference type="Proteomes" id="UP000269721"/>
    </source>
</evidence>
<feature type="compositionally biased region" description="Low complexity" evidence="1">
    <location>
        <begin position="37"/>
        <end position="54"/>
    </location>
</feature>
<feature type="compositionally biased region" description="Basic and acidic residues" evidence="1">
    <location>
        <begin position="356"/>
        <end position="369"/>
    </location>
</feature>
<dbReference type="AlphaFoldDB" id="A0A4P9WAY2"/>
<keyword evidence="3" id="KW-1185">Reference proteome</keyword>
<accession>A0A4P9WAY2</accession>
<feature type="compositionally biased region" description="Gly residues" evidence="1">
    <location>
        <begin position="123"/>
        <end position="135"/>
    </location>
</feature>
<feature type="compositionally biased region" description="Basic and acidic residues" evidence="1">
    <location>
        <begin position="112"/>
        <end position="121"/>
    </location>
</feature>
<feature type="compositionally biased region" description="Basic and acidic residues" evidence="1">
    <location>
        <begin position="238"/>
        <end position="249"/>
    </location>
</feature>
<evidence type="ECO:0000313" key="2">
    <source>
        <dbReference type="EMBL" id="RKO89382.1"/>
    </source>
</evidence>
<gene>
    <name evidence="2" type="ORF">BDK51DRAFT_40387</name>
</gene>
<name>A0A4P9WAY2_9FUNG</name>
<feature type="compositionally biased region" description="Pro residues" evidence="1">
    <location>
        <begin position="167"/>
        <end position="178"/>
    </location>
</feature>
<feature type="non-terminal residue" evidence="2">
    <location>
        <position position="376"/>
    </location>
</feature>
<proteinExistence type="predicted"/>
<feature type="region of interest" description="Disordered" evidence="1">
    <location>
        <begin position="148"/>
        <end position="281"/>
    </location>
</feature>
<feature type="region of interest" description="Disordered" evidence="1">
    <location>
        <begin position="88"/>
        <end position="136"/>
    </location>
</feature>
<feature type="region of interest" description="Disordered" evidence="1">
    <location>
        <begin position="1"/>
        <end position="75"/>
    </location>
</feature>
<protein>
    <submittedName>
        <fullName evidence="2">Uncharacterized protein</fullName>
    </submittedName>
</protein>
<feature type="region of interest" description="Disordered" evidence="1">
    <location>
        <begin position="356"/>
        <end position="376"/>
    </location>
</feature>